<comment type="caution">
    <text evidence="7">The sequence shown here is derived from an EMBL/GenBank/DDBJ whole genome shotgun (WGS) entry which is preliminary data.</text>
</comment>
<dbReference type="InterPro" id="IPR017894">
    <property type="entry name" value="HTH_IS21_transposase_type"/>
</dbReference>
<dbReference type="Proteomes" id="UP000186857">
    <property type="component" value="Unassembled WGS sequence"/>
</dbReference>
<reference evidence="7 8" key="1">
    <citation type="submission" date="2016-12" db="EMBL/GenBank/DDBJ databases">
        <title>Genomic Comparison of strains in the 'Actinomyces naeslundii' Group.</title>
        <authorList>
            <person name="Mughal S.R."/>
            <person name="Do T."/>
            <person name="Gilbert S.C."/>
            <person name="Witherden E.A."/>
            <person name="Didelot X."/>
            <person name="Beighton D."/>
        </authorList>
    </citation>
    <scope>NUCLEOTIDE SEQUENCE [LARGE SCALE GENOMIC DNA]</scope>
    <source>
        <strain evidence="7 8">CCUG 33920</strain>
    </source>
</reference>
<organism evidence="7 8">
    <name type="scientific">Actinomyces oris</name>
    <dbReference type="NCBI Taxonomy" id="544580"/>
    <lineage>
        <taxon>Bacteria</taxon>
        <taxon>Bacillati</taxon>
        <taxon>Actinomycetota</taxon>
        <taxon>Actinomycetes</taxon>
        <taxon>Actinomycetales</taxon>
        <taxon>Actinomycetaceae</taxon>
        <taxon>Actinomyces</taxon>
    </lineage>
</organism>
<dbReference type="OrthoDB" id="2065409at2"/>
<dbReference type="NCBIfam" id="NF033546">
    <property type="entry name" value="transpos_IS21"/>
    <property type="match status" value="1"/>
</dbReference>
<sequence length="555" mass="61258">MGSRVQLYADIRHDARVDGLSIRELARKHGVHRRTVRQALAAAEPPPRKKPVRTAPRLDPYKPAIDEMLTYDLTAPRKQRHTATRILARLRDEHGATDLSYSTVRDYVRVRRAQIDLEAGRRVEAMVPQDHAPGAEAKVDFGEVYVILDGVKTKCHMFVYRLSHSGKAIHRVYPTGGQEAFLEGHIEAFHALGGIPTRHIRYDNLTSAVVQVIHGGDRLRDENERWVLFRSHYGFDAFYCQPGIDGAHEKGGVEGEVGWFRRNHLTPMPEVATLDELNDKIRAWEHDDNTRRITGHANTIGQDHHAELPHLAPLPADDFDPGLILHPRVDRSALITVRMVKYSVPAHLIGQRVRVSLRASCVVVFEGRTVLATHPRLGTRGVTRVELDHYLEVLRHKPGAFPGSTALAQARAAGAFTAAHDAFWAAARKTSGDVAGTQALIDVLLLHRSLPSDAVIAGITSALSVGAISPDVVAVEARRHATTHTPAPASQTRGGTVVNLPPRRPTNPHQVIAHLPEDTRPLPTVTAYDELLCRRQPDPAPAPAETHHHTPTGTP</sequence>
<keyword evidence="2" id="KW-0815">Transposition</keyword>
<evidence type="ECO:0000256" key="4">
    <source>
        <dbReference type="ARBA" id="ARBA00023172"/>
    </source>
</evidence>
<evidence type="ECO:0000256" key="2">
    <source>
        <dbReference type="ARBA" id="ARBA00022578"/>
    </source>
</evidence>
<dbReference type="RefSeq" id="WP_075377434.1">
    <property type="nucleotide sequence ID" value="NZ_MSKJ01000027.1"/>
</dbReference>
<evidence type="ECO:0000313" key="7">
    <source>
        <dbReference type="EMBL" id="OLO43392.1"/>
    </source>
</evidence>
<dbReference type="PANTHER" id="PTHR35004:SF7">
    <property type="entry name" value="INTEGRASE PROTEIN"/>
    <property type="match status" value="1"/>
</dbReference>
<evidence type="ECO:0000256" key="1">
    <source>
        <dbReference type="ARBA" id="ARBA00009277"/>
    </source>
</evidence>
<name>A0A1Q8V5F9_9ACTO</name>
<keyword evidence="4" id="KW-0233">DNA recombination</keyword>
<feature type="compositionally biased region" description="Polar residues" evidence="5">
    <location>
        <begin position="483"/>
        <end position="494"/>
    </location>
</feature>
<evidence type="ECO:0000313" key="8">
    <source>
        <dbReference type="Proteomes" id="UP000186857"/>
    </source>
</evidence>
<feature type="region of interest" description="Disordered" evidence="5">
    <location>
        <begin position="481"/>
        <end position="502"/>
    </location>
</feature>
<proteinExistence type="inferred from homology"/>
<dbReference type="GO" id="GO:0003677">
    <property type="term" value="F:DNA binding"/>
    <property type="evidence" value="ECO:0007669"/>
    <property type="project" value="UniProtKB-KW"/>
</dbReference>
<dbReference type="PANTHER" id="PTHR35004">
    <property type="entry name" value="TRANSPOSASE RV3428C-RELATED"/>
    <property type="match status" value="1"/>
</dbReference>
<evidence type="ECO:0000256" key="3">
    <source>
        <dbReference type="ARBA" id="ARBA00023125"/>
    </source>
</evidence>
<dbReference type="EMBL" id="MSKJ01000027">
    <property type="protein sequence ID" value="OLO43392.1"/>
    <property type="molecule type" value="Genomic_DNA"/>
</dbReference>
<accession>A0A1Q8V5F9</accession>
<keyword evidence="3" id="KW-0238">DNA-binding</keyword>
<dbReference type="GO" id="GO:0032196">
    <property type="term" value="P:transposition"/>
    <property type="evidence" value="ECO:0007669"/>
    <property type="project" value="UniProtKB-KW"/>
</dbReference>
<dbReference type="InterPro" id="IPR054353">
    <property type="entry name" value="IstA-like_C"/>
</dbReference>
<feature type="region of interest" description="Disordered" evidence="5">
    <location>
        <begin position="535"/>
        <end position="555"/>
    </location>
</feature>
<dbReference type="GO" id="GO:0006310">
    <property type="term" value="P:DNA recombination"/>
    <property type="evidence" value="ECO:0007669"/>
    <property type="project" value="UniProtKB-KW"/>
</dbReference>
<evidence type="ECO:0000259" key="6">
    <source>
        <dbReference type="PROSITE" id="PS50531"/>
    </source>
</evidence>
<comment type="similarity">
    <text evidence="1">Belongs to the transposase IS21/IS408/IS1162 family.</text>
</comment>
<feature type="domain" description="HTH IS21-type" evidence="6">
    <location>
        <begin position="7"/>
        <end position="69"/>
    </location>
</feature>
<dbReference type="Pfam" id="PF22483">
    <property type="entry name" value="Mu-transpos_C_2"/>
    <property type="match status" value="1"/>
</dbReference>
<dbReference type="PROSITE" id="PS50531">
    <property type="entry name" value="HTH_IS21"/>
    <property type="match status" value="1"/>
</dbReference>
<gene>
    <name evidence="7" type="ORF">BKH29_10940</name>
</gene>
<dbReference type="AlphaFoldDB" id="A0A1Q8V5F9"/>
<evidence type="ECO:0000256" key="5">
    <source>
        <dbReference type="SAM" id="MobiDB-lite"/>
    </source>
</evidence>
<protein>
    <submittedName>
        <fullName evidence="7">Transposase</fullName>
    </submittedName>
</protein>